<accession>A0AAW0IU83</accession>
<gene>
    <name evidence="2" type="ORF">U0070_018966</name>
</gene>
<reference evidence="2 3" key="1">
    <citation type="journal article" date="2023" name="bioRxiv">
        <title>Conserved and derived expression patterns and positive selection on dental genes reveal complex evolutionary context of ever-growing rodent molars.</title>
        <authorList>
            <person name="Calamari Z.T."/>
            <person name="Song A."/>
            <person name="Cohen E."/>
            <person name="Akter M."/>
            <person name="Roy R.D."/>
            <person name="Hallikas O."/>
            <person name="Christensen M.M."/>
            <person name="Li P."/>
            <person name="Marangoni P."/>
            <person name="Jernvall J."/>
            <person name="Klein O.D."/>
        </authorList>
    </citation>
    <scope>NUCLEOTIDE SEQUENCE [LARGE SCALE GENOMIC DNA]</scope>
    <source>
        <strain evidence="2">V071</strain>
    </source>
</reference>
<evidence type="ECO:0000313" key="3">
    <source>
        <dbReference type="Proteomes" id="UP001488838"/>
    </source>
</evidence>
<dbReference type="Proteomes" id="UP001488838">
    <property type="component" value="Unassembled WGS sequence"/>
</dbReference>
<name>A0AAW0IU83_MYOGA</name>
<dbReference type="AlphaFoldDB" id="A0AAW0IU83"/>
<dbReference type="EMBL" id="JBBHLL010000092">
    <property type="protein sequence ID" value="KAK7817753.1"/>
    <property type="molecule type" value="Genomic_DNA"/>
</dbReference>
<feature type="region of interest" description="Disordered" evidence="1">
    <location>
        <begin position="171"/>
        <end position="210"/>
    </location>
</feature>
<evidence type="ECO:0000313" key="2">
    <source>
        <dbReference type="EMBL" id="KAK7817753.1"/>
    </source>
</evidence>
<proteinExistence type="predicted"/>
<comment type="caution">
    <text evidence="2">The sequence shown here is derived from an EMBL/GenBank/DDBJ whole genome shotgun (WGS) entry which is preliminary data.</text>
</comment>
<keyword evidence="3" id="KW-1185">Reference proteome</keyword>
<evidence type="ECO:0000256" key="1">
    <source>
        <dbReference type="SAM" id="MobiDB-lite"/>
    </source>
</evidence>
<organism evidence="2 3">
    <name type="scientific">Myodes glareolus</name>
    <name type="common">Bank vole</name>
    <name type="synonym">Clethrionomys glareolus</name>
    <dbReference type="NCBI Taxonomy" id="447135"/>
    <lineage>
        <taxon>Eukaryota</taxon>
        <taxon>Metazoa</taxon>
        <taxon>Chordata</taxon>
        <taxon>Craniata</taxon>
        <taxon>Vertebrata</taxon>
        <taxon>Euteleostomi</taxon>
        <taxon>Mammalia</taxon>
        <taxon>Eutheria</taxon>
        <taxon>Euarchontoglires</taxon>
        <taxon>Glires</taxon>
        <taxon>Rodentia</taxon>
        <taxon>Myomorpha</taxon>
        <taxon>Muroidea</taxon>
        <taxon>Cricetidae</taxon>
        <taxon>Arvicolinae</taxon>
        <taxon>Myodes</taxon>
    </lineage>
</organism>
<sequence length="210" mass="22935">MTVCLGLQENGGGGDKEDWAERYLKAERKSIQSALDKMEGGMPSSMSQDWELRDKAAVGICGVHISVLTDGVNSPNRAEMRVENQVSVNPCFKVSLAQCLQVMLKGSFVGKFEIAGDHRAENCTANGPDRTPKVAASAWRGGSSGFLAASLDHERSLISLSDNEMNISQLNVSPYDSKGEDLRERNRQKHGVNVETRFPDDNSSDTWLAD</sequence>
<dbReference type="Gene3D" id="3.30.1370.30">
    <property type="match status" value="1"/>
</dbReference>
<protein>
    <submittedName>
        <fullName evidence="2">Uncharacterized protein</fullName>
    </submittedName>
</protein>